<evidence type="ECO:0000313" key="2">
    <source>
        <dbReference type="EMBL" id="MBW0473303.1"/>
    </source>
</evidence>
<feature type="region of interest" description="Disordered" evidence="1">
    <location>
        <begin position="1"/>
        <end position="120"/>
    </location>
</feature>
<organism evidence="2 3">
    <name type="scientific">Austropuccinia psidii MF-1</name>
    <dbReference type="NCBI Taxonomy" id="1389203"/>
    <lineage>
        <taxon>Eukaryota</taxon>
        <taxon>Fungi</taxon>
        <taxon>Dikarya</taxon>
        <taxon>Basidiomycota</taxon>
        <taxon>Pucciniomycotina</taxon>
        <taxon>Pucciniomycetes</taxon>
        <taxon>Pucciniales</taxon>
        <taxon>Sphaerophragmiaceae</taxon>
        <taxon>Austropuccinia</taxon>
    </lineage>
</organism>
<accession>A0A9Q3GMQ5</accession>
<proteinExistence type="predicted"/>
<sequence>MSVQHSPPERWTRAEAVLTPTPREPLHGAPAVPQLRAHLEKGEVPFRKEGRGPRRSSSLSGVAGDFPGISSTTLKGGDEDDAVEEENSMEEEESDSTEAAPTPMGASQGTGGPTLSQYKPISHQSEPTLLAIMQQITQIMTNLQASSCTEASRLHA</sequence>
<dbReference type="Proteomes" id="UP000765509">
    <property type="component" value="Unassembled WGS sequence"/>
</dbReference>
<evidence type="ECO:0000256" key="1">
    <source>
        <dbReference type="SAM" id="MobiDB-lite"/>
    </source>
</evidence>
<gene>
    <name evidence="2" type="ORF">O181_013018</name>
</gene>
<evidence type="ECO:0000313" key="3">
    <source>
        <dbReference type="Proteomes" id="UP000765509"/>
    </source>
</evidence>
<name>A0A9Q3GMQ5_9BASI</name>
<reference evidence="2" key="1">
    <citation type="submission" date="2021-03" db="EMBL/GenBank/DDBJ databases">
        <title>Draft genome sequence of rust myrtle Austropuccinia psidii MF-1, a brazilian biotype.</title>
        <authorList>
            <person name="Quecine M.C."/>
            <person name="Pachon D.M.R."/>
            <person name="Bonatelli M.L."/>
            <person name="Correr F.H."/>
            <person name="Franceschini L.M."/>
            <person name="Leite T.F."/>
            <person name="Margarido G.R.A."/>
            <person name="Almeida C.A."/>
            <person name="Ferrarezi J.A."/>
            <person name="Labate C.A."/>
        </authorList>
    </citation>
    <scope>NUCLEOTIDE SEQUENCE</scope>
    <source>
        <strain evidence="2">MF-1</strain>
    </source>
</reference>
<keyword evidence="3" id="KW-1185">Reference proteome</keyword>
<dbReference type="AlphaFoldDB" id="A0A9Q3GMQ5"/>
<feature type="compositionally biased region" description="Basic and acidic residues" evidence="1">
    <location>
        <begin position="37"/>
        <end position="52"/>
    </location>
</feature>
<comment type="caution">
    <text evidence="2">The sequence shown here is derived from an EMBL/GenBank/DDBJ whole genome shotgun (WGS) entry which is preliminary data.</text>
</comment>
<dbReference type="EMBL" id="AVOT02003368">
    <property type="protein sequence ID" value="MBW0473303.1"/>
    <property type="molecule type" value="Genomic_DNA"/>
</dbReference>
<protein>
    <submittedName>
        <fullName evidence="2">Uncharacterized protein</fullName>
    </submittedName>
</protein>
<feature type="compositionally biased region" description="Acidic residues" evidence="1">
    <location>
        <begin position="78"/>
        <end position="96"/>
    </location>
</feature>